<proteinExistence type="predicted"/>
<evidence type="ECO:0000259" key="3">
    <source>
        <dbReference type="PROSITE" id="PS51126"/>
    </source>
</evidence>
<dbReference type="InterPro" id="IPR037986">
    <property type="entry name" value="Myo5p-like_CBD_DIL"/>
</dbReference>
<dbReference type="PANTHER" id="PTHR16027">
    <property type="entry name" value="DILUTE DOMAIN-CONTAINING PROTEIN YPR089W"/>
    <property type="match status" value="1"/>
</dbReference>
<feature type="repeat" description="ANK" evidence="1">
    <location>
        <begin position="120"/>
        <end position="152"/>
    </location>
</feature>
<reference evidence="4" key="1">
    <citation type="journal article" date="2020" name="Microb. Genom.">
        <title>Genetic diversity of clinical and environmental Mucorales isolates obtained from an investigation of mucormycosis cases among solid organ transplant recipients.</title>
        <authorList>
            <person name="Nguyen M.H."/>
            <person name="Kaul D."/>
            <person name="Muto C."/>
            <person name="Cheng S.J."/>
            <person name="Richter R.A."/>
            <person name="Bruno V.M."/>
            <person name="Liu G."/>
            <person name="Beyhan S."/>
            <person name="Sundermann A.J."/>
            <person name="Mounaud S."/>
            <person name="Pasculle A.W."/>
            <person name="Nierman W.C."/>
            <person name="Driscoll E."/>
            <person name="Cumbie R."/>
            <person name="Clancy C.J."/>
            <person name="Dupont C.L."/>
        </authorList>
    </citation>
    <scope>NUCLEOTIDE SEQUENCE</scope>
    <source>
        <strain evidence="4">GL11</strain>
    </source>
</reference>
<feature type="compositionally biased region" description="Polar residues" evidence="2">
    <location>
        <begin position="571"/>
        <end position="582"/>
    </location>
</feature>
<dbReference type="Pfam" id="PF12796">
    <property type="entry name" value="Ank_2"/>
    <property type="match status" value="1"/>
</dbReference>
<dbReference type="PROSITE" id="PS51126">
    <property type="entry name" value="DILUTE"/>
    <property type="match status" value="1"/>
</dbReference>
<evidence type="ECO:0000313" key="4">
    <source>
        <dbReference type="EMBL" id="KAG1312972.1"/>
    </source>
</evidence>
<dbReference type="SUPFAM" id="SSF48403">
    <property type="entry name" value="Ankyrin repeat"/>
    <property type="match status" value="1"/>
</dbReference>
<keyword evidence="1" id="KW-0040">ANK repeat</keyword>
<evidence type="ECO:0000256" key="1">
    <source>
        <dbReference type="PROSITE-ProRule" id="PRU00023"/>
    </source>
</evidence>
<comment type="caution">
    <text evidence="4">The sequence shown here is derived from an EMBL/GenBank/DDBJ whole genome shotgun (WGS) entry which is preliminary data.</text>
</comment>
<organism evidence="4 5">
    <name type="scientific">Rhizopus oryzae</name>
    <name type="common">Mucormycosis agent</name>
    <name type="synonym">Rhizopus arrhizus var. delemar</name>
    <dbReference type="NCBI Taxonomy" id="64495"/>
    <lineage>
        <taxon>Eukaryota</taxon>
        <taxon>Fungi</taxon>
        <taxon>Fungi incertae sedis</taxon>
        <taxon>Mucoromycota</taxon>
        <taxon>Mucoromycotina</taxon>
        <taxon>Mucoromycetes</taxon>
        <taxon>Mucorales</taxon>
        <taxon>Mucorineae</taxon>
        <taxon>Rhizopodaceae</taxon>
        <taxon>Rhizopus</taxon>
    </lineage>
</organism>
<keyword evidence="5" id="KW-1185">Reference proteome</keyword>
<dbReference type="CDD" id="cd15473">
    <property type="entry name" value="Myo5p-like_CBD_DIL_ANK"/>
    <property type="match status" value="1"/>
</dbReference>
<dbReference type="SMART" id="SM01132">
    <property type="entry name" value="DIL"/>
    <property type="match status" value="1"/>
</dbReference>
<dbReference type="AlphaFoldDB" id="A0A9P6XGK6"/>
<dbReference type="InterPro" id="IPR002110">
    <property type="entry name" value="Ankyrin_rpt"/>
</dbReference>
<name>A0A9P6XGK6_RHIOR</name>
<feature type="repeat" description="ANK" evidence="1">
    <location>
        <begin position="87"/>
        <end position="119"/>
    </location>
</feature>
<dbReference type="PANTHER" id="PTHR16027:SF6">
    <property type="entry name" value="DILUTE DOMAIN-CONTAINING PROTEIN"/>
    <property type="match status" value="1"/>
</dbReference>
<dbReference type="EMBL" id="JAANQT010000232">
    <property type="protein sequence ID" value="KAG1312972.1"/>
    <property type="molecule type" value="Genomic_DNA"/>
</dbReference>
<dbReference type="Pfam" id="PF01843">
    <property type="entry name" value="DIL"/>
    <property type="match status" value="1"/>
</dbReference>
<evidence type="ECO:0000256" key="2">
    <source>
        <dbReference type="SAM" id="MobiDB-lite"/>
    </source>
</evidence>
<dbReference type="InterPro" id="IPR052072">
    <property type="entry name" value="Vascular_dev_regulator"/>
</dbReference>
<feature type="compositionally biased region" description="Low complexity" evidence="2">
    <location>
        <begin position="558"/>
        <end position="570"/>
    </location>
</feature>
<accession>A0A9P6XGK6</accession>
<protein>
    <recommendedName>
        <fullName evidence="3">Dilute domain-containing protein</fullName>
    </recommendedName>
</protein>
<evidence type="ECO:0000313" key="5">
    <source>
        <dbReference type="Proteomes" id="UP000716291"/>
    </source>
</evidence>
<dbReference type="PROSITE" id="PS50088">
    <property type="entry name" value="ANK_REPEAT"/>
    <property type="match status" value="2"/>
</dbReference>
<dbReference type="PROSITE" id="PS50297">
    <property type="entry name" value="ANK_REP_REGION"/>
    <property type="match status" value="2"/>
</dbReference>
<dbReference type="InterPro" id="IPR036770">
    <property type="entry name" value="Ankyrin_rpt-contain_sf"/>
</dbReference>
<dbReference type="Proteomes" id="UP000716291">
    <property type="component" value="Unassembled WGS sequence"/>
</dbReference>
<sequence>MIDQIGDLLSKEYEDLTFEEIATRIAENKRQINKLLNLNGTNEEEVQDSSNNWTILFQRATSTGDISKLKEMLSNQEIKSHIDINAGDTPPLIYAACFGKIQVTELLLEAGADINIQDSLGWSALMWATNNNHLSLAQLLLDRGASPQMRSMNGKSVFNFVDSSSLKVTEDSRDSTSSSVSSLFLKTSTCSSSSEHEFDSHGLTENIIGFQWDTCAYDEMLVFKEDDLDFILDLIITHFQLPLSNSEDMYIPANVIFLAARYAYHFSTLEQLEQLLNGSFSRIRNMISLQDQKIHLLAFWMSNLTQLLFYLKKDTELVFATVEQQLNLSELMSELFSAITKDIEKRILQIIHPAMLEHETIPGIDQVQFADSWQRFFFRKNTRLSIIQPASNTISPQSITQLLSSILHILQSYQIHSSIITQLFSQIFHFISCEVFNRIITNKKYLCRTKAIQIRMNFSQLEDWILMHDFPTTISNYLTPITQLLQLLQCFTQLEDLLDFIQATQKFDALNMSQIRRCALSYRYEVNERRIPDEIQKYTIQCVQDTVKQQSINVPRASISSGRASTSSGRPNTSFFSRNTHLTPIPEQLPGEENSETKCTKFKLSFTVPTLTQIIREHQTLPSISQEWMDRLDRSQPES</sequence>
<gene>
    <name evidence="4" type="ORF">G6F64_002612</name>
</gene>
<dbReference type="Gene3D" id="1.25.40.20">
    <property type="entry name" value="Ankyrin repeat-containing domain"/>
    <property type="match status" value="1"/>
</dbReference>
<feature type="domain" description="Dilute" evidence="3">
    <location>
        <begin position="281"/>
        <end position="545"/>
    </location>
</feature>
<dbReference type="InterPro" id="IPR002710">
    <property type="entry name" value="Dilute_dom"/>
</dbReference>
<feature type="region of interest" description="Disordered" evidence="2">
    <location>
        <begin position="558"/>
        <end position="596"/>
    </location>
</feature>
<dbReference type="SMART" id="SM00248">
    <property type="entry name" value="ANK"/>
    <property type="match status" value="2"/>
</dbReference>
<dbReference type="GO" id="GO:0051020">
    <property type="term" value="F:GTPase binding"/>
    <property type="evidence" value="ECO:0007669"/>
    <property type="project" value="TreeGrafter"/>
</dbReference>